<keyword evidence="2" id="KW-1185">Reference proteome</keyword>
<name>A0AAN9QGV2_PHACN</name>
<sequence>MKMGGAVGIQNRIDSVSSASPSQSVFVLSERFIEDEVLSKASFKEVCLNEVWEAIARCVCHIAMVLKDLGQILDEFLGEKINKLWQKLYLWVS</sequence>
<organism evidence="1 2">
    <name type="scientific">Phaseolus coccineus</name>
    <name type="common">Scarlet runner bean</name>
    <name type="synonym">Phaseolus multiflorus</name>
    <dbReference type="NCBI Taxonomy" id="3886"/>
    <lineage>
        <taxon>Eukaryota</taxon>
        <taxon>Viridiplantae</taxon>
        <taxon>Streptophyta</taxon>
        <taxon>Embryophyta</taxon>
        <taxon>Tracheophyta</taxon>
        <taxon>Spermatophyta</taxon>
        <taxon>Magnoliopsida</taxon>
        <taxon>eudicotyledons</taxon>
        <taxon>Gunneridae</taxon>
        <taxon>Pentapetalae</taxon>
        <taxon>rosids</taxon>
        <taxon>fabids</taxon>
        <taxon>Fabales</taxon>
        <taxon>Fabaceae</taxon>
        <taxon>Papilionoideae</taxon>
        <taxon>50 kb inversion clade</taxon>
        <taxon>NPAAA clade</taxon>
        <taxon>indigoferoid/millettioid clade</taxon>
        <taxon>Phaseoleae</taxon>
        <taxon>Phaseolus</taxon>
    </lineage>
</organism>
<evidence type="ECO:0000313" key="1">
    <source>
        <dbReference type="EMBL" id="KAK7334819.1"/>
    </source>
</evidence>
<protein>
    <submittedName>
        <fullName evidence="1">Uncharacterized protein</fullName>
    </submittedName>
</protein>
<gene>
    <name evidence="1" type="ORF">VNO80_26585</name>
</gene>
<comment type="caution">
    <text evidence="1">The sequence shown here is derived from an EMBL/GenBank/DDBJ whole genome shotgun (WGS) entry which is preliminary data.</text>
</comment>
<evidence type="ECO:0000313" key="2">
    <source>
        <dbReference type="Proteomes" id="UP001374584"/>
    </source>
</evidence>
<dbReference type="Proteomes" id="UP001374584">
    <property type="component" value="Unassembled WGS sequence"/>
</dbReference>
<accession>A0AAN9QGV2</accession>
<reference evidence="1 2" key="1">
    <citation type="submission" date="2024-01" db="EMBL/GenBank/DDBJ databases">
        <title>The genomes of 5 underutilized Papilionoideae crops provide insights into root nodulation and disease resistanc.</title>
        <authorList>
            <person name="Jiang F."/>
        </authorList>
    </citation>
    <scope>NUCLEOTIDE SEQUENCE [LARGE SCALE GENOMIC DNA]</scope>
    <source>
        <strain evidence="1">JINMINGXINNONG_FW02</strain>
        <tissue evidence="1">Leaves</tissue>
    </source>
</reference>
<dbReference type="EMBL" id="JAYMYR010000010">
    <property type="protein sequence ID" value="KAK7334819.1"/>
    <property type="molecule type" value="Genomic_DNA"/>
</dbReference>
<dbReference type="AlphaFoldDB" id="A0AAN9QGV2"/>
<proteinExistence type="predicted"/>